<organism evidence="1">
    <name type="scientific">hydrothermal vent metagenome</name>
    <dbReference type="NCBI Taxonomy" id="652676"/>
    <lineage>
        <taxon>unclassified sequences</taxon>
        <taxon>metagenomes</taxon>
        <taxon>ecological metagenomes</taxon>
    </lineage>
</organism>
<reference evidence="1" key="1">
    <citation type="submission" date="2018-06" db="EMBL/GenBank/DDBJ databases">
        <authorList>
            <person name="Zhirakovskaya E."/>
        </authorList>
    </citation>
    <scope>NUCLEOTIDE SEQUENCE</scope>
</reference>
<proteinExistence type="predicted"/>
<name>A0A3B0VIZ0_9ZZZZ</name>
<dbReference type="AlphaFoldDB" id="A0A3B0VIZ0"/>
<evidence type="ECO:0008006" key="2">
    <source>
        <dbReference type="Google" id="ProtNLM"/>
    </source>
</evidence>
<evidence type="ECO:0000313" key="1">
    <source>
        <dbReference type="EMBL" id="VAW38982.1"/>
    </source>
</evidence>
<dbReference type="EMBL" id="UOEY01000066">
    <property type="protein sequence ID" value="VAW38982.1"/>
    <property type="molecule type" value="Genomic_DNA"/>
</dbReference>
<protein>
    <recommendedName>
        <fullName evidence="2">Recombination-associated protein RdgC</fullName>
    </recommendedName>
</protein>
<sequence>MGFLSGSASFMRFSVEGELPESFWDFVAERVAAHSFQDIDDTLDEYSIGWVSVASMFDADFAYGSYAAGDYVVLSMRVDERKVSPAVLKKCVLKEEERLKRERQIPRLGRSARLEIKERVRTQLARKSVPVPAVYDVCWNLADGSLFFFSTSRKAMSLLEELFRETFDLSVVLQVPWLAAGHLVDDEAASRLDALQPAVLA</sequence>
<accession>A0A3B0VIZ0</accession>
<gene>
    <name evidence="1" type="ORF">MNBD_DELTA04-963</name>
</gene>